<dbReference type="GO" id="GO:0008360">
    <property type="term" value="P:regulation of cell shape"/>
    <property type="evidence" value="ECO:0007669"/>
    <property type="project" value="TreeGrafter"/>
</dbReference>
<dbReference type="PROSITE" id="PS00678">
    <property type="entry name" value="WD_REPEATS_1"/>
    <property type="match status" value="3"/>
</dbReference>
<feature type="repeat" description="WD" evidence="5">
    <location>
        <begin position="236"/>
        <end position="277"/>
    </location>
</feature>
<accession>A0AAF3F7J2</accession>
<evidence type="ECO:0000256" key="2">
    <source>
        <dbReference type="ARBA" id="ARBA00022737"/>
    </source>
</evidence>
<feature type="compositionally biased region" description="Acidic residues" evidence="6">
    <location>
        <begin position="786"/>
        <end position="795"/>
    </location>
</feature>
<dbReference type="SUPFAM" id="SSF50978">
    <property type="entry name" value="WD40 repeat-like"/>
    <property type="match status" value="1"/>
</dbReference>
<dbReference type="InterPro" id="IPR052060">
    <property type="entry name" value="Bromo_WD_repeat"/>
</dbReference>
<feature type="repeat" description="WD" evidence="5">
    <location>
        <begin position="443"/>
        <end position="477"/>
    </location>
</feature>
<dbReference type="WBParaSite" id="MBELARI_LOCUS287.2">
    <property type="protein sequence ID" value="MBELARI_LOCUS287.2"/>
    <property type="gene ID" value="MBELARI_LOCUS287"/>
</dbReference>
<dbReference type="Pfam" id="PF25313">
    <property type="entry name" value="BRWD_AD"/>
    <property type="match status" value="1"/>
</dbReference>
<dbReference type="PRINTS" id="PR00320">
    <property type="entry name" value="GPROTEINBRPT"/>
</dbReference>
<organism evidence="8 9">
    <name type="scientific">Mesorhabditis belari</name>
    <dbReference type="NCBI Taxonomy" id="2138241"/>
    <lineage>
        <taxon>Eukaryota</taxon>
        <taxon>Metazoa</taxon>
        <taxon>Ecdysozoa</taxon>
        <taxon>Nematoda</taxon>
        <taxon>Chromadorea</taxon>
        <taxon>Rhabditida</taxon>
        <taxon>Rhabditina</taxon>
        <taxon>Rhabditomorpha</taxon>
        <taxon>Rhabditoidea</taxon>
        <taxon>Rhabditidae</taxon>
        <taxon>Mesorhabditinae</taxon>
        <taxon>Mesorhabditis</taxon>
    </lineage>
</organism>
<dbReference type="InterPro" id="IPR019775">
    <property type="entry name" value="WD40_repeat_CS"/>
</dbReference>
<dbReference type="SUPFAM" id="SSF47370">
    <property type="entry name" value="Bromodomain"/>
    <property type="match status" value="1"/>
</dbReference>
<keyword evidence="3 4" id="KW-0103">Bromodomain</keyword>
<dbReference type="InterPro" id="IPR036427">
    <property type="entry name" value="Bromodomain-like_sf"/>
</dbReference>
<evidence type="ECO:0000256" key="6">
    <source>
        <dbReference type="SAM" id="MobiDB-lite"/>
    </source>
</evidence>
<dbReference type="GO" id="GO:0007010">
    <property type="term" value="P:cytoskeleton organization"/>
    <property type="evidence" value="ECO:0007669"/>
    <property type="project" value="TreeGrafter"/>
</dbReference>
<keyword evidence="2" id="KW-0677">Repeat</keyword>
<feature type="region of interest" description="Disordered" evidence="6">
    <location>
        <begin position="1415"/>
        <end position="1436"/>
    </location>
</feature>
<dbReference type="PROSITE" id="PS50082">
    <property type="entry name" value="WD_REPEATS_2"/>
    <property type="match status" value="4"/>
</dbReference>
<dbReference type="InterPro" id="IPR036322">
    <property type="entry name" value="WD40_repeat_dom_sf"/>
</dbReference>
<dbReference type="PROSITE" id="PS50294">
    <property type="entry name" value="WD_REPEATS_REGION"/>
    <property type="match status" value="3"/>
</dbReference>
<protein>
    <recommendedName>
        <fullName evidence="7">Bromo domain-containing protein</fullName>
    </recommendedName>
</protein>
<feature type="region of interest" description="Disordered" evidence="6">
    <location>
        <begin position="682"/>
        <end position="709"/>
    </location>
</feature>
<dbReference type="Gene3D" id="1.20.920.10">
    <property type="entry name" value="Bromodomain-like"/>
    <property type="match status" value="1"/>
</dbReference>
<dbReference type="GO" id="GO:0005634">
    <property type="term" value="C:nucleus"/>
    <property type="evidence" value="ECO:0007669"/>
    <property type="project" value="TreeGrafter"/>
</dbReference>
<reference evidence="9" key="1">
    <citation type="submission" date="2024-02" db="UniProtKB">
        <authorList>
            <consortium name="WormBaseParasite"/>
        </authorList>
    </citation>
    <scope>IDENTIFICATION</scope>
</reference>
<feature type="domain" description="Bromo" evidence="7">
    <location>
        <begin position="1140"/>
        <end position="1210"/>
    </location>
</feature>
<dbReference type="InterPro" id="IPR001487">
    <property type="entry name" value="Bromodomain"/>
</dbReference>
<dbReference type="Pfam" id="PF00400">
    <property type="entry name" value="WD40"/>
    <property type="match status" value="6"/>
</dbReference>
<feature type="repeat" description="WD" evidence="5">
    <location>
        <begin position="194"/>
        <end position="235"/>
    </location>
</feature>
<evidence type="ECO:0000313" key="8">
    <source>
        <dbReference type="Proteomes" id="UP000887575"/>
    </source>
</evidence>
<dbReference type="CDD" id="cd00200">
    <property type="entry name" value="WD40"/>
    <property type="match status" value="1"/>
</dbReference>
<feature type="repeat" description="WD" evidence="5">
    <location>
        <begin position="376"/>
        <end position="410"/>
    </location>
</feature>
<dbReference type="SMART" id="SM00320">
    <property type="entry name" value="WD40"/>
    <property type="match status" value="8"/>
</dbReference>
<feature type="region of interest" description="Disordered" evidence="6">
    <location>
        <begin position="738"/>
        <end position="871"/>
    </location>
</feature>
<dbReference type="Gene3D" id="2.130.10.10">
    <property type="entry name" value="YVTN repeat-like/Quinoprotein amine dehydrogenase"/>
    <property type="match status" value="2"/>
</dbReference>
<dbReference type="InterPro" id="IPR015943">
    <property type="entry name" value="WD40/YVTN_repeat-like_dom_sf"/>
</dbReference>
<sequence>MAGEEEDQCEPSTSKQAESRASEENGRAMDPLAFELCVLIERHLSAGPFRKVGAHLRQELDRHALVPRTIDYLGESHPTTYKSFIGKIHPSNLSSLDGIIKRLADLNSKEVPQSLAGLPRRLLLTKRNAIDRTPESINEKQLLRGAFGPCLTIKPSAGNCFTKMIRARELGGNVTPRHLIPPGRVISMSQQFRVTGHFDPIYCVLIDRTGQYILTGADDSLIKVWDLRRGTLRYTFRGHESQISDMTISTCNSYLITASVDKSVRVWNLQNGACIKTYRAHTAQISSVKWLPFSKGSTRWLITTSWDCSICFYRYDCKEKEFSDNVVSIYERDAPGMRLCTSTHSPGGGLIAVGDSQQRVRLFSVDEKGPQKLQELEGHTDRVDSLVWAHSGVRLASGSPDGTARVWTVRCGKWRHVTLKLDKSDQTLTAQSIDTRKISKYKILMLCWASDDSRLITAGNDSVFRVWDPKNGSLMHRLVGNGVSYVLVPHSINPNLLFTASHDGKLMLWDIFAGKLRKHWDNTLETGGCSPLFDLALSEDGTSLAVVDANGRLTLFGMGMAMGSNRMVKLPRTQIKMQNNNFGPLTYDALGFPYDHRTGIPPHLLPPPRLMQTDFVISEEMHRLIVPGRDVDNVREEELQCAWTHRKIIPELSFDQLAMEEQRLRQIYTGEINFFEQEISKEDQDAEEEKEPQPQIQRTHRPPEQRRTNLAATLDRIATAAQEEERLRREARIAQRTERRMRRLRQGHLSPIPLSQAVEGDNSFERNAGSGSENENNSDESTSGSDVDDEEETSDSDFSVGPRRENEERTRRRYNKETATSSQEPELNPRRTKRQEDMLRKKEERRKRREEEENNPQSVPGPSRRQRRYNRHNSTIESIAEETGANMSERVLSDLDWEYRFPDHYKRVTPARFPYFAQPGDLVVYFKQGHEAYLKQLSIVDIYDPTRNMLVCDGLDAEEFCIVTHVSYTMKPYRLVVVNLARVDRRTNVPTGKVWAVKFHDLDNVADFIVLRQFYDESMEHRFDVGDQIEAVLDSQWWTGVIKSRQPKDPELPSSHWYCLHVAWDSGEEEPLSPWDMQPKTQNRRSESVVSEEEHLTLAHYVLQRGDWPSNNRDPDARSNFEDDRDAATRLLQRAIAWLIGQQDFVAFIEPVSLTDYEDYPLAVAYPSDLGTITERLINKFYRRLAAFQLDVCQICKAAESYNDPTMPIVKNAKILAAALIDLSKNIFDTSIENSLDKVKEMTIGELNTMLKEYLRRPSRNKQNRGYEMMNVELTKPGWKTDIAKGLKEICRDKCARHFLNRENPTTEMHAIWSRCDPEVRSLEEIIDSIEDESIESPNMVLDKIVNMIAEIDQTDDDRRSEIYRNGLLLKQKVEEKILPIIKQVKELEEKAKSLLNLDAVRELRETKRNHKLHAYDTRHRDDLKSNMPSTSKAVCDYSDEEFSNLRKTRALRRQKRSETVEELEESDDAMGQGTSQASAKYEDESEEEIIPRTRKRTQGGRVVKELDNLADLDASTSELGEDRRSRRDRRAQSTTAPQPQHLIVETTIGNGRPSRRCSTRTGGAMKRTRDDSSDDHYGSPKRNAARRKPVSYAEDSDDEDEPTVYLQTESISQRGRVRKVRKFD</sequence>
<dbReference type="PROSITE" id="PS50014">
    <property type="entry name" value="BROMODOMAIN_2"/>
    <property type="match status" value="1"/>
</dbReference>
<feature type="compositionally biased region" description="Low complexity" evidence="6">
    <location>
        <begin position="769"/>
        <end position="785"/>
    </location>
</feature>
<evidence type="ECO:0000256" key="4">
    <source>
        <dbReference type="PROSITE-ProRule" id="PRU00035"/>
    </source>
</evidence>
<dbReference type="Gene3D" id="2.30.30.1040">
    <property type="match status" value="1"/>
</dbReference>
<dbReference type="InterPro" id="IPR057451">
    <property type="entry name" value="BRWD/PHIP_AD"/>
</dbReference>
<feature type="compositionally biased region" description="Basic and acidic residues" evidence="6">
    <location>
        <begin position="1415"/>
        <end position="1425"/>
    </location>
</feature>
<dbReference type="InterPro" id="IPR057452">
    <property type="entry name" value="BRWD/PHIP_N"/>
</dbReference>
<name>A0AAF3F7J2_9BILA</name>
<evidence type="ECO:0000256" key="1">
    <source>
        <dbReference type="ARBA" id="ARBA00022574"/>
    </source>
</evidence>
<keyword evidence="8" id="KW-1185">Reference proteome</keyword>
<dbReference type="Proteomes" id="UP000887575">
    <property type="component" value="Unassembled WGS sequence"/>
</dbReference>
<dbReference type="Pfam" id="PF00439">
    <property type="entry name" value="Bromodomain"/>
    <property type="match status" value="1"/>
</dbReference>
<dbReference type="PANTHER" id="PTHR16266">
    <property type="entry name" value="WD REPEAT DOMAIN 9"/>
    <property type="match status" value="1"/>
</dbReference>
<dbReference type="InterPro" id="IPR001680">
    <property type="entry name" value="WD40_rpt"/>
</dbReference>
<dbReference type="Pfam" id="PF25437">
    <property type="entry name" value="BRWD1_N"/>
    <property type="match status" value="1"/>
</dbReference>
<dbReference type="InterPro" id="IPR020472">
    <property type="entry name" value="WD40_PAC1"/>
</dbReference>
<feature type="compositionally biased region" description="Basic residues" evidence="6">
    <location>
        <begin position="1616"/>
        <end position="1625"/>
    </location>
</feature>
<evidence type="ECO:0000259" key="7">
    <source>
        <dbReference type="PROSITE" id="PS50014"/>
    </source>
</evidence>
<feature type="region of interest" description="Disordered" evidence="6">
    <location>
        <begin position="1"/>
        <end position="26"/>
    </location>
</feature>
<feature type="region of interest" description="Disordered" evidence="6">
    <location>
        <begin position="1452"/>
        <end position="1625"/>
    </location>
</feature>
<keyword evidence="1 5" id="KW-0853">WD repeat</keyword>
<dbReference type="SMART" id="SM00297">
    <property type="entry name" value="BROMO"/>
    <property type="match status" value="1"/>
</dbReference>
<evidence type="ECO:0000313" key="9">
    <source>
        <dbReference type="WBParaSite" id="MBELARI_LOCUS287.2"/>
    </source>
</evidence>
<proteinExistence type="predicted"/>
<evidence type="ECO:0000256" key="3">
    <source>
        <dbReference type="ARBA" id="ARBA00023117"/>
    </source>
</evidence>
<evidence type="ECO:0000256" key="5">
    <source>
        <dbReference type="PROSITE-ProRule" id="PRU00221"/>
    </source>
</evidence>
<feature type="compositionally biased region" description="Basic and acidic residues" evidence="6">
    <location>
        <begin position="1568"/>
        <end position="1579"/>
    </location>
</feature>
<dbReference type="GO" id="GO:0006357">
    <property type="term" value="P:regulation of transcription by RNA polymerase II"/>
    <property type="evidence" value="ECO:0007669"/>
    <property type="project" value="TreeGrafter"/>
</dbReference>
<feature type="compositionally biased region" description="Basic and acidic residues" evidence="6">
    <location>
        <begin position="17"/>
        <end position="26"/>
    </location>
</feature>
<dbReference type="PANTHER" id="PTHR16266:SF17">
    <property type="entry name" value="BRWD3"/>
    <property type="match status" value="1"/>
</dbReference>